<gene>
    <name evidence="1" type="ORF">H1164_08450</name>
</gene>
<proteinExistence type="predicted"/>
<evidence type="ECO:0000313" key="2">
    <source>
        <dbReference type="Proteomes" id="UP000530514"/>
    </source>
</evidence>
<organism evidence="1 2">
    <name type="scientific">Thermoactinomyces daqus</name>
    <dbReference type="NCBI Taxonomy" id="1329516"/>
    <lineage>
        <taxon>Bacteria</taxon>
        <taxon>Bacillati</taxon>
        <taxon>Bacillota</taxon>
        <taxon>Bacilli</taxon>
        <taxon>Bacillales</taxon>
        <taxon>Thermoactinomycetaceae</taxon>
        <taxon>Thermoactinomyces</taxon>
    </lineage>
</organism>
<comment type="caution">
    <text evidence="1">The sequence shown here is derived from an EMBL/GenBank/DDBJ whole genome shotgun (WGS) entry which is preliminary data.</text>
</comment>
<name>A0A7W1XAA5_9BACL</name>
<sequence length="58" mass="7169">MMITFSEEELIKIIKEHLERKVGKNIELNNPNFQRYEDYEGYVELWENIRFQAEVEFD</sequence>
<accession>A0A7W1XAA5</accession>
<dbReference type="Proteomes" id="UP000530514">
    <property type="component" value="Unassembled WGS sequence"/>
</dbReference>
<dbReference type="AlphaFoldDB" id="A0A7W1XAA5"/>
<reference evidence="1 2" key="1">
    <citation type="submission" date="2020-07" db="EMBL/GenBank/DDBJ databases">
        <authorList>
            <person name="Feng H."/>
        </authorList>
    </citation>
    <scope>NUCLEOTIDE SEQUENCE [LARGE SCALE GENOMIC DNA]</scope>
    <source>
        <strain evidence="2">s-11</strain>
    </source>
</reference>
<dbReference type="RefSeq" id="WP_160173897.1">
    <property type="nucleotide sequence ID" value="NZ_JACEIP010000010.1"/>
</dbReference>
<keyword evidence="2" id="KW-1185">Reference proteome</keyword>
<protein>
    <submittedName>
        <fullName evidence="1">Uncharacterized protein</fullName>
    </submittedName>
</protein>
<evidence type="ECO:0000313" key="1">
    <source>
        <dbReference type="EMBL" id="MBA4542931.1"/>
    </source>
</evidence>
<dbReference type="EMBL" id="JACEIP010000010">
    <property type="protein sequence ID" value="MBA4542931.1"/>
    <property type="molecule type" value="Genomic_DNA"/>
</dbReference>